<dbReference type="Gene3D" id="2.120.10.30">
    <property type="entry name" value="TolB, C-terminal domain"/>
    <property type="match status" value="1"/>
</dbReference>
<proteinExistence type="predicted"/>
<organism evidence="2 3">
    <name type="scientific">Xylanibacter rodentium</name>
    <dbReference type="NCBI Taxonomy" id="2736289"/>
    <lineage>
        <taxon>Bacteria</taxon>
        <taxon>Pseudomonadati</taxon>
        <taxon>Bacteroidota</taxon>
        <taxon>Bacteroidia</taxon>
        <taxon>Bacteroidales</taxon>
        <taxon>Prevotellaceae</taxon>
        <taxon>Xylanibacter</taxon>
    </lineage>
</organism>
<evidence type="ECO:0000313" key="2">
    <source>
        <dbReference type="EMBL" id="NPE14588.1"/>
    </source>
</evidence>
<dbReference type="Proteomes" id="UP001193734">
    <property type="component" value="Unassembled WGS sequence"/>
</dbReference>
<evidence type="ECO:0000313" key="3">
    <source>
        <dbReference type="Proteomes" id="UP001193734"/>
    </source>
</evidence>
<dbReference type="InterPro" id="IPR011042">
    <property type="entry name" value="6-blade_b-propeller_TolB-like"/>
</dbReference>
<dbReference type="GeneID" id="82158036"/>
<dbReference type="RefSeq" id="WP_172174263.1">
    <property type="nucleotide sequence ID" value="NZ_CASGKG010000021.1"/>
</dbReference>
<name>A0ABX2AXE6_9BACT</name>
<dbReference type="Pfam" id="PF17170">
    <property type="entry name" value="DUF5128"/>
    <property type="match status" value="1"/>
</dbReference>
<keyword evidence="1" id="KW-0732">Signal</keyword>
<gene>
    <name evidence="2" type="ORF">HPS55_09705</name>
</gene>
<sequence length="415" mass="48368">MKFLYISSFCLLFYVMASCSNKQVTFYHSEDEILEGCTVINISDIKDSSVIACSDIFSEVEYIPLEDTFNSTVGMIEKLAVTPDGDMIVFDRRNGIIVRYNRDGHYMNKIGERGHQKNEYVRPIDIAYDPYNKQVIVWDNVRKALLYYDIKGNLVNKKESEQWHGTLEVLDSNSIAVCKSYEIKDRPYSFKYFIMDRNGKIKKEFDEYNTITEFQRSSNRIFSKCDGKLLCHTEYSSNIFELRNDSLVPRYHLSFGKNGIPEDWFGYNEDKFRKMLHRNKNTTYCTRFFEAKRCFVTTICRDFLYLCIKDKEEYGGKVHAGYNLRNDLCGIKVIDEAGGIMNMPTVLPLTVDNGICYFEVEPSLFATFTANLKNIKKQLESNRQYKGEGIDDKDIRKFELLSENNNPIIVKCTLK</sequence>
<dbReference type="EMBL" id="JABKKE010000015">
    <property type="protein sequence ID" value="NPE14588.1"/>
    <property type="molecule type" value="Genomic_DNA"/>
</dbReference>
<comment type="caution">
    <text evidence="2">The sequence shown here is derived from an EMBL/GenBank/DDBJ whole genome shotgun (WGS) entry which is preliminary data.</text>
</comment>
<dbReference type="SUPFAM" id="SSF101898">
    <property type="entry name" value="NHL repeat"/>
    <property type="match status" value="1"/>
</dbReference>
<keyword evidence="3" id="KW-1185">Reference proteome</keyword>
<dbReference type="PROSITE" id="PS51257">
    <property type="entry name" value="PROKAR_LIPOPROTEIN"/>
    <property type="match status" value="1"/>
</dbReference>
<accession>A0ABX2AXE6</accession>
<feature type="signal peptide" evidence="1">
    <location>
        <begin position="1"/>
        <end position="22"/>
    </location>
</feature>
<protein>
    <submittedName>
        <fullName evidence="2">6-bladed beta-propeller</fullName>
    </submittedName>
</protein>
<evidence type="ECO:0000256" key="1">
    <source>
        <dbReference type="SAM" id="SignalP"/>
    </source>
</evidence>
<reference evidence="2 3" key="1">
    <citation type="submission" date="2020-05" db="EMBL/GenBank/DDBJ databases">
        <title>Distinct polysaccharide utilization as determinants for interspecies competition between intestinal Prevotella spp.</title>
        <authorList>
            <person name="Galvez E.J.C."/>
            <person name="Iljazovic A."/>
            <person name="Strowig T."/>
        </authorList>
    </citation>
    <scope>NUCLEOTIDE SEQUENCE [LARGE SCALE GENOMIC DNA]</scope>
    <source>
        <strain evidence="2 3">PROD</strain>
    </source>
</reference>
<feature type="chain" id="PRO_5047544420" evidence="1">
    <location>
        <begin position="23"/>
        <end position="415"/>
    </location>
</feature>